<dbReference type="eggNOG" id="ENOG502TJR3">
    <property type="taxonomic scope" value="Eukaryota"/>
</dbReference>
<dbReference type="OMA" id="VACHTLQ"/>
<dbReference type="PANTHER" id="PTHR31525">
    <property type="entry name" value="HEME TRANSPORTER HRG1"/>
    <property type="match status" value="1"/>
</dbReference>
<dbReference type="Proteomes" id="UP000008549">
    <property type="component" value="Unassembled WGS sequence"/>
</dbReference>
<evidence type="ECO:0000256" key="5">
    <source>
        <dbReference type="ARBA" id="ARBA00022989"/>
    </source>
</evidence>
<dbReference type="HOGENOM" id="CLU_094341_0_0_1"/>
<sequence length="141" mass="16114">MPSNSSSAKCCTLLCHINTRIALTIVDILIGISNILSYAIQFHNWSALILTSMVTLVACHTLQMFLAEKKCKITNWEYGTFQCILIIDLYGENLWFTGLWATAITKYTWQNAFLARNYGNMKRKLESRTTDHESEIAEKEP</sequence>
<proteinExistence type="inferred from homology"/>
<evidence type="ECO:0000256" key="3">
    <source>
        <dbReference type="ARBA" id="ARBA00022448"/>
    </source>
</evidence>
<name>A8X163_CAEBR</name>
<dbReference type="GO" id="GO:0005765">
    <property type="term" value="C:lysosomal membrane"/>
    <property type="evidence" value="ECO:0000318"/>
    <property type="project" value="GO_Central"/>
</dbReference>
<evidence type="ECO:0000256" key="4">
    <source>
        <dbReference type="ARBA" id="ARBA00022692"/>
    </source>
</evidence>
<dbReference type="PANTHER" id="PTHR31525:SF4">
    <property type="entry name" value="HEME TRANSPORTER HRG-5"/>
    <property type="match status" value="1"/>
</dbReference>
<dbReference type="EMBL" id="HE600909">
    <property type="protein sequence ID" value="CAP26373.1"/>
    <property type="molecule type" value="Genomic_DNA"/>
</dbReference>
<dbReference type="GO" id="GO:0005886">
    <property type="term" value="C:plasma membrane"/>
    <property type="evidence" value="ECO:0000318"/>
    <property type="project" value="GO_Central"/>
</dbReference>
<protein>
    <submittedName>
        <fullName evidence="8">Protein CBG05988</fullName>
    </submittedName>
</protein>
<evidence type="ECO:0000313" key="8">
    <source>
        <dbReference type="EMBL" id="CAP26373.1"/>
    </source>
</evidence>
<dbReference type="GeneID" id="8575257"/>
<dbReference type="GO" id="GO:0015232">
    <property type="term" value="F:heme transmembrane transporter activity"/>
    <property type="evidence" value="ECO:0000318"/>
    <property type="project" value="GO_Central"/>
</dbReference>
<keyword evidence="4 7" id="KW-0812">Transmembrane</keyword>
<dbReference type="STRING" id="6238.A8X163"/>
<keyword evidence="9" id="KW-1185">Reference proteome</keyword>
<organism evidence="8 9">
    <name type="scientific">Caenorhabditis briggsae</name>
    <dbReference type="NCBI Taxonomy" id="6238"/>
    <lineage>
        <taxon>Eukaryota</taxon>
        <taxon>Metazoa</taxon>
        <taxon>Ecdysozoa</taxon>
        <taxon>Nematoda</taxon>
        <taxon>Chromadorea</taxon>
        <taxon>Rhabditida</taxon>
        <taxon>Rhabditina</taxon>
        <taxon>Rhabditomorpha</taxon>
        <taxon>Rhabditoidea</taxon>
        <taxon>Rhabditidae</taxon>
        <taxon>Peloderinae</taxon>
        <taxon>Caenorhabditis</taxon>
    </lineage>
</organism>
<dbReference type="WormBase" id="CBG05988">
    <property type="protein sequence ID" value="CBP44019"/>
    <property type="gene ID" value="WBGene00028335"/>
    <property type="gene designation" value="Cbr-hrg-5"/>
</dbReference>
<evidence type="ECO:0000313" key="10">
    <source>
        <dbReference type="WormBase" id="CBG05988"/>
    </source>
</evidence>
<dbReference type="RefSeq" id="XP_002633260.1">
    <property type="nucleotide sequence ID" value="XM_002633214.1"/>
</dbReference>
<dbReference type="KEGG" id="cbr:CBG_05988"/>
<evidence type="ECO:0000256" key="2">
    <source>
        <dbReference type="ARBA" id="ARBA00006203"/>
    </source>
</evidence>
<dbReference type="GO" id="GO:0015886">
    <property type="term" value="P:heme transport"/>
    <property type="evidence" value="ECO:0000318"/>
    <property type="project" value="GO_Central"/>
</dbReference>
<evidence type="ECO:0000256" key="6">
    <source>
        <dbReference type="ARBA" id="ARBA00023136"/>
    </source>
</evidence>
<dbReference type="AlphaFoldDB" id="A8X163"/>
<dbReference type="GO" id="GO:0020037">
    <property type="term" value="F:heme binding"/>
    <property type="evidence" value="ECO:0000318"/>
    <property type="project" value="GO_Central"/>
</dbReference>
<reference evidence="8 9" key="2">
    <citation type="journal article" date="2011" name="PLoS Genet.">
        <title>Caenorhabditis briggsae recombinant inbred line genotypes reveal inter-strain incompatibility and the evolution of recombination.</title>
        <authorList>
            <person name="Ross J.A."/>
            <person name="Koboldt D.C."/>
            <person name="Staisch J.E."/>
            <person name="Chamberlin H.M."/>
            <person name="Gupta B.P."/>
            <person name="Miller R.D."/>
            <person name="Baird S.E."/>
            <person name="Haag E.S."/>
        </authorList>
    </citation>
    <scope>NUCLEOTIDE SEQUENCE [LARGE SCALE GENOMIC DNA]</scope>
    <source>
        <strain evidence="8 9">AF16</strain>
    </source>
</reference>
<dbReference type="FunCoup" id="A8X163">
    <property type="interactions" value="88"/>
</dbReference>
<dbReference type="InParanoid" id="A8X163"/>
<comment type="subcellular location">
    <subcellularLocation>
        <location evidence="1">Membrane</location>
        <topology evidence="1">Multi-pass membrane protein</topology>
    </subcellularLocation>
</comment>
<keyword evidence="5 7" id="KW-1133">Transmembrane helix</keyword>
<dbReference type="InterPro" id="IPR026218">
    <property type="entry name" value="HRG"/>
</dbReference>
<evidence type="ECO:0000256" key="7">
    <source>
        <dbReference type="SAM" id="Phobius"/>
    </source>
</evidence>
<accession>A8X163</accession>
<dbReference type="CTD" id="8575257"/>
<feature type="transmembrane region" description="Helical" evidence="7">
    <location>
        <begin position="21"/>
        <end position="40"/>
    </location>
</feature>
<evidence type="ECO:0000313" key="9">
    <source>
        <dbReference type="Proteomes" id="UP000008549"/>
    </source>
</evidence>
<dbReference type="PRINTS" id="PR02095">
    <property type="entry name" value="TRNSPORTRHRG"/>
</dbReference>
<keyword evidence="3" id="KW-0813">Transport</keyword>
<feature type="transmembrane region" description="Helical" evidence="7">
    <location>
        <begin position="46"/>
        <end position="66"/>
    </location>
</feature>
<evidence type="ECO:0000256" key="1">
    <source>
        <dbReference type="ARBA" id="ARBA00004141"/>
    </source>
</evidence>
<gene>
    <name evidence="10" type="primary">hrg-5</name>
    <name evidence="8 10" type="ORF">CBG05988</name>
    <name evidence="8" type="ORF">CBG_05988</name>
</gene>
<keyword evidence="6 7" id="KW-0472">Membrane</keyword>
<reference evidence="8 9" key="1">
    <citation type="journal article" date="2003" name="PLoS Biol.">
        <title>The genome sequence of Caenorhabditis briggsae: a platform for comparative genomics.</title>
        <authorList>
            <person name="Stein L.D."/>
            <person name="Bao Z."/>
            <person name="Blasiar D."/>
            <person name="Blumenthal T."/>
            <person name="Brent M.R."/>
            <person name="Chen N."/>
            <person name="Chinwalla A."/>
            <person name="Clarke L."/>
            <person name="Clee C."/>
            <person name="Coghlan A."/>
            <person name="Coulson A."/>
            <person name="D'Eustachio P."/>
            <person name="Fitch D.H."/>
            <person name="Fulton L.A."/>
            <person name="Fulton R.E."/>
            <person name="Griffiths-Jones S."/>
            <person name="Harris T.W."/>
            <person name="Hillier L.W."/>
            <person name="Kamath R."/>
            <person name="Kuwabara P.E."/>
            <person name="Mardis E.R."/>
            <person name="Marra M.A."/>
            <person name="Miner T.L."/>
            <person name="Minx P."/>
            <person name="Mullikin J.C."/>
            <person name="Plumb R.W."/>
            <person name="Rogers J."/>
            <person name="Schein J.E."/>
            <person name="Sohrmann M."/>
            <person name="Spieth J."/>
            <person name="Stajich J.E."/>
            <person name="Wei C."/>
            <person name="Willey D."/>
            <person name="Wilson R.K."/>
            <person name="Durbin R."/>
            <person name="Waterston R.H."/>
        </authorList>
    </citation>
    <scope>NUCLEOTIDE SEQUENCE [LARGE SCALE GENOMIC DNA]</scope>
    <source>
        <strain evidence="8 9">AF16</strain>
    </source>
</reference>
<comment type="similarity">
    <text evidence="2">Belongs to the HRG family.</text>
</comment>